<dbReference type="InterPro" id="IPR050879">
    <property type="entry name" value="Acyltransferase_3"/>
</dbReference>
<feature type="transmembrane region" description="Helical" evidence="3">
    <location>
        <begin position="308"/>
        <end position="329"/>
    </location>
</feature>
<keyword evidence="3" id="KW-1133">Transmembrane helix</keyword>
<sequence length="363" mass="40188">MNKRLELIQASRALVPLLVIAFHVAIVMRDYFDYNFLHAASLEKSGGVDYFFVLSGFMIFFIYYKHIGAKEKFKSYLISRMIRIYPVYWVLTLSLIPVYFLMPAFGGGHETQPGVIIRSLLLLPQENAPILTVAWSLTLTLLYYLAFSLMFILPRFALWALYSIWAALIIFGVTGFLTFDENMYLETLFHPLLLESLGGSVCAFIVLKTRPAMGLAPVILGVGGYVFAWVNGVYEWIDVPASLLYGVSSMLLIAGLGFIDTSRQINVGKVLNYIGNASFSIYLTNFITISLCAKLFQKAKVHEAAGGLISSILMIAFAVAAGCIVHTLLEKPIGTKLKHRVLGRSGPVSARNRGTNVLAAQGK</sequence>
<dbReference type="EC" id="2.3.-.-" evidence="5"/>
<protein>
    <submittedName>
        <fullName evidence="5">Acyltransferase family protein</fullName>
        <ecNumber evidence="5">2.3.-.-</ecNumber>
    </submittedName>
</protein>
<feature type="transmembrane region" description="Helical" evidence="3">
    <location>
        <begin position="156"/>
        <end position="176"/>
    </location>
</feature>
<feature type="transmembrane region" description="Helical" evidence="3">
    <location>
        <begin position="243"/>
        <end position="261"/>
    </location>
</feature>
<evidence type="ECO:0000256" key="2">
    <source>
        <dbReference type="ARBA" id="ARBA00007400"/>
    </source>
</evidence>
<evidence type="ECO:0000256" key="3">
    <source>
        <dbReference type="SAM" id="Phobius"/>
    </source>
</evidence>
<evidence type="ECO:0000259" key="4">
    <source>
        <dbReference type="Pfam" id="PF01757"/>
    </source>
</evidence>
<keyword evidence="6" id="KW-1185">Reference proteome</keyword>
<feature type="transmembrane region" description="Helical" evidence="3">
    <location>
        <begin position="85"/>
        <end position="108"/>
    </location>
</feature>
<keyword evidence="3" id="KW-0812">Transmembrane</keyword>
<dbReference type="PANTHER" id="PTHR23028">
    <property type="entry name" value="ACETYLTRANSFERASE"/>
    <property type="match status" value="1"/>
</dbReference>
<feature type="transmembrane region" description="Helical" evidence="3">
    <location>
        <begin position="128"/>
        <end position="149"/>
    </location>
</feature>
<gene>
    <name evidence="5" type="ORF">ACFSUF_01560</name>
</gene>
<proteinExistence type="inferred from homology"/>
<dbReference type="Proteomes" id="UP001597541">
    <property type="component" value="Unassembled WGS sequence"/>
</dbReference>
<keyword evidence="3" id="KW-0472">Membrane</keyword>
<reference evidence="6" key="1">
    <citation type="journal article" date="2019" name="Int. J. Syst. Evol. Microbiol.">
        <title>The Global Catalogue of Microorganisms (GCM) 10K type strain sequencing project: providing services to taxonomists for standard genome sequencing and annotation.</title>
        <authorList>
            <consortium name="The Broad Institute Genomics Platform"/>
            <consortium name="The Broad Institute Genome Sequencing Center for Infectious Disease"/>
            <person name="Wu L."/>
            <person name="Ma J."/>
        </authorList>
    </citation>
    <scope>NUCLEOTIDE SEQUENCE [LARGE SCALE GENOMIC DNA]</scope>
    <source>
        <strain evidence="6">KCTC 3950</strain>
    </source>
</reference>
<evidence type="ECO:0000313" key="5">
    <source>
        <dbReference type="EMBL" id="MFD2611107.1"/>
    </source>
</evidence>
<dbReference type="GO" id="GO:0016746">
    <property type="term" value="F:acyltransferase activity"/>
    <property type="evidence" value="ECO:0007669"/>
    <property type="project" value="UniProtKB-KW"/>
</dbReference>
<comment type="similarity">
    <text evidence="2">Belongs to the acyltransferase 3 family.</text>
</comment>
<name>A0ABW5PA42_9BACL</name>
<keyword evidence="5" id="KW-0808">Transferase</keyword>
<comment type="subcellular location">
    <subcellularLocation>
        <location evidence="1">Membrane</location>
    </subcellularLocation>
</comment>
<comment type="caution">
    <text evidence="5">The sequence shown here is derived from an EMBL/GenBank/DDBJ whole genome shotgun (WGS) entry which is preliminary data.</text>
</comment>
<dbReference type="RefSeq" id="WP_377599431.1">
    <property type="nucleotide sequence ID" value="NZ_JBHUME010000002.1"/>
</dbReference>
<feature type="transmembrane region" description="Helical" evidence="3">
    <location>
        <begin position="214"/>
        <end position="237"/>
    </location>
</feature>
<keyword evidence="5" id="KW-0012">Acyltransferase</keyword>
<dbReference type="PANTHER" id="PTHR23028:SF131">
    <property type="entry name" value="BLR2367 PROTEIN"/>
    <property type="match status" value="1"/>
</dbReference>
<accession>A0ABW5PA42</accession>
<organism evidence="5 6">
    <name type="scientific">Paenibacillus gansuensis</name>
    <dbReference type="NCBI Taxonomy" id="306542"/>
    <lineage>
        <taxon>Bacteria</taxon>
        <taxon>Bacillati</taxon>
        <taxon>Bacillota</taxon>
        <taxon>Bacilli</taxon>
        <taxon>Bacillales</taxon>
        <taxon>Paenibacillaceae</taxon>
        <taxon>Paenibacillus</taxon>
    </lineage>
</organism>
<evidence type="ECO:0000256" key="1">
    <source>
        <dbReference type="ARBA" id="ARBA00004370"/>
    </source>
</evidence>
<feature type="transmembrane region" description="Helical" evidence="3">
    <location>
        <begin position="48"/>
        <end position="64"/>
    </location>
</feature>
<feature type="transmembrane region" description="Helical" evidence="3">
    <location>
        <begin position="12"/>
        <end position="28"/>
    </location>
</feature>
<evidence type="ECO:0000313" key="6">
    <source>
        <dbReference type="Proteomes" id="UP001597541"/>
    </source>
</evidence>
<feature type="transmembrane region" description="Helical" evidence="3">
    <location>
        <begin position="188"/>
        <end position="207"/>
    </location>
</feature>
<dbReference type="EMBL" id="JBHUME010000002">
    <property type="protein sequence ID" value="MFD2611107.1"/>
    <property type="molecule type" value="Genomic_DNA"/>
</dbReference>
<feature type="domain" description="Acyltransferase 3" evidence="4">
    <location>
        <begin position="12"/>
        <end position="320"/>
    </location>
</feature>
<dbReference type="Pfam" id="PF01757">
    <property type="entry name" value="Acyl_transf_3"/>
    <property type="match status" value="1"/>
</dbReference>
<feature type="transmembrane region" description="Helical" evidence="3">
    <location>
        <begin position="273"/>
        <end position="296"/>
    </location>
</feature>
<dbReference type="InterPro" id="IPR002656">
    <property type="entry name" value="Acyl_transf_3_dom"/>
</dbReference>